<dbReference type="NCBIfam" id="NF001696">
    <property type="entry name" value="PRK00451.1"/>
    <property type="match status" value="1"/>
</dbReference>
<dbReference type="SUPFAM" id="SSF53383">
    <property type="entry name" value="PLP-dependent transferases"/>
    <property type="match status" value="1"/>
</dbReference>
<evidence type="ECO:0000313" key="4">
    <source>
        <dbReference type="Proteomes" id="UP001304300"/>
    </source>
</evidence>
<feature type="domain" description="Glycine cleavage system P-protein N-terminal" evidence="2">
    <location>
        <begin position="12"/>
        <end position="452"/>
    </location>
</feature>
<dbReference type="KEGG" id="puo:RZN69_11210"/>
<dbReference type="EC" id="1.4.4.2" evidence="3"/>
<dbReference type="EMBL" id="CP136920">
    <property type="protein sequence ID" value="WOO43658.1"/>
    <property type="molecule type" value="Genomic_DNA"/>
</dbReference>
<dbReference type="RefSeq" id="WP_317836239.1">
    <property type="nucleotide sequence ID" value="NZ_CP136920.1"/>
</dbReference>
<evidence type="ECO:0000313" key="3">
    <source>
        <dbReference type="EMBL" id="WOO43658.1"/>
    </source>
</evidence>
<reference evidence="3 4" key="1">
    <citation type="submission" date="2023-10" db="EMBL/GenBank/DDBJ databases">
        <title>Rubellicoccus peritrichatus gen. nov., sp. nov., isolated from an algae of coral reef tank.</title>
        <authorList>
            <person name="Luo J."/>
        </authorList>
    </citation>
    <scope>NUCLEOTIDE SEQUENCE [LARGE SCALE GENOMIC DNA]</scope>
    <source>
        <strain evidence="3 4">CR14</strain>
    </source>
</reference>
<dbReference type="Pfam" id="PF02347">
    <property type="entry name" value="GDC-P"/>
    <property type="match status" value="1"/>
</dbReference>
<organism evidence="3 4">
    <name type="scientific">Rubellicoccus peritrichatus</name>
    <dbReference type="NCBI Taxonomy" id="3080537"/>
    <lineage>
        <taxon>Bacteria</taxon>
        <taxon>Pseudomonadati</taxon>
        <taxon>Verrucomicrobiota</taxon>
        <taxon>Opitutia</taxon>
        <taxon>Puniceicoccales</taxon>
        <taxon>Cerasicoccaceae</taxon>
        <taxon>Rubellicoccus</taxon>
    </lineage>
</organism>
<dbReference type="AlphaFoldDB" id="A0AAQ3QTF7"/>
<dbReference type="Gene3D" id="3.90.1150.10">
    <property type="entry name" value="Aspartate Aminotransferase, domain 1"/>
    <property type="match status" value="1"/>
</dbReference>
<dbReference type="Gene3D" id="3.40.640.10">
    <property type="entry name" value="Type I PLP-dependent aspartate aminotransferase-like (Major domain)"/>
    <property type="match status" value="1"/>
</dbReference>
<dbReference type="Proteomes" id="UP001304300">
    <property type="component" value="Chromosome"/>
</dbReference>
<name>A0AAQ3QTF7_9BACT</name>
<dbReference type="InterPro" id="IPR023010">
    <property type="entry name" value="GcvPA"/>
</dbReference>
<dbReference type="InterPro" id="IPR015424">
    <property type="entry name" value="PyrdxlP-dep_Trfase"/>
</dbReference>
<protein>
    <submittedName>
        <fullName evidence="3">Aminomethyl-transferring glycine dehydrogenase subunit GcvPA</fullName>
        <ecNumber evidence="3">1.4.4.2</ecNumber>
    </submittedName>
</protein>
<dbReference type="GO" id="GO:0004375">
    <property type="term" value="F:glycine dehydrogenase (decarboxylating) activity"/>
    <property type="evidence" value="ECO:0007669"/>
    <property type="project" value="UniProtKB-EC"/>
</dbReference>
<dbReference type="PANTHER" id="PTHR42806:SF1">
    <property type="entry name" value="GLYCINE DEHYDROGENASE (DECARBOXYLATING)"/>
    <property type="match status" value="1"/>
</dbReference>
<proteinExistence type="predicted"/>
<accession>A0AAQ3QTF7</accession>
<dbReference type="InterPro" id="IPR049315">
    <property type="entry name" value="GDC-P_N"/>
</dbReference>
<sequence>MSSGILTGYNVHTEEDRNQMLASMGKSTISDLFTEVPDHLRLKTPLNLPPAMSEWELERHLRALASKNATTLDHLSFLGGGAYEHYVPATVDAIASRGEFLTAYTPYQPEMAQGILRFLYDFQSVVGKLLGLPAVNCSVYDCATALAESAWMTCRITGNHRLAIAEGLWPEYRKVLEVYLKGRAVELITIPSDPKTGQIDEGALESILSEQKPGAVIHQTPNRSGVVERMSRIGELCKANDSLHVVASYPMLFGLMKNPGDCGVDIAVSEGQSLGLQLNAGGPYLGIIATREEYEMHLPGRIVGQCSDLKGEEALALVKEEREQHVARHEATSHICSNQANLALRALIYLCTVGEHGFQRIAELCTRKAHYLQSKLCELDGVKPVVSGPFFNEFLIELPRPASEVLNALREKQIFGGIPYNQLLEDAPENQLLIAVTETKSKADLDQAIKAFASSL</sequence>
<dbReference type="PANTHER" id="PTHR42806">
    <property type="entry name" value="GLYCINE CLEAVAGE SYSTEM P-PROTEIN"/>
    <property type="match status" value="1"/>
</dbReference>
<evidence type="ECO:0000256" key="1">
    <source>
        <dbReference type="ARBA" id="ARBA00023002"/>
    </source>
</evidence>
<evidence type="ECO:0000259" key="2">
    <source>
        <dbReference type="Pfam" id="PF02347"/>
    </source>
</evidence>
<keyword evidence="4" id="KW-1185">Reference proteome</keyword>
<keyword evidence="1 3" id="KW-0560">Oxidoreductase</keyword>
<dbReference type="InterPro" id="IPR015422">
    <property type="entry name" value="PyrdxlP-dep_Trfase_small"/>
</dbReference>
<dbReference type="PIRSF" id="PIRSF006815">
    <property type="entry name" value="GcvPA"/>
    <property type="match status" value="1"/>
</dbReference>
<dbReference type="InterPro" id="IPR015421">
    <property type="entry name" value="PyrdxlP-dep_Trfase_major"/>
</dbReference>
<gene>
    <name evidence="3" type="primary">gcvPA</name>
    <name evidence="3" type="ORF">RZN69_11210</name>
</gene>
<dbReference type="GO" id="GO:0009116">
    <property type="term" value="P:nucleoside metabolic process"/>
    <property type="evidence" value="ECO:0007669"/>
    <property type="project" value="InterPro"/>
</dbReference>